<evidence type="ECO:0000313" key="4">
    <source>
        <dbReference type="Proteomes" id="UP000694251"/>
    </source>
</evidence>
<protein>
    <submittedName>
        <fullName evidence="3">Uncharacterized protein</fullName>
    </submittedName>
</protein>
<keyword evidence="4" id="KW-1185">Reference proteome</keyword>
<keyword evidence="2" id="KW-0732">Signal</keyword>
<sequence>MRKMTLKLVFLVALIAFCFASSDAREMPKEEGDCIGKCPPTPPPMNDPREMPKEEGDCIGKCPPTPPPMDDAREMPKEEGD</sequence>
<organism evidence="3 4">
    <name type="scientific">Arabidopsis suecica</name>
    <name type="common">Swedish thale-cress</name>
    <name type="synonym">Cardaminopsis suecica</name>
    <dbReference type="NCBI Taxonomy" id="45249"/>
    <lineage>
        <taxon>Eukaryota</taxon>
        <taxon>Viridiplantae</taxon>
        <taxon>Streptophyta</taxon>
        <taxon>Embryophyta</taxon>
        <taxon>Tracheophyta</taxon>
        <taxon>Spermatophyta</taxon>
        <taxon>Magnoliopsida</taxon>
        <taxon>eudicotyledons</taxon>
        <taxon>Gunneridae</taxon>
        <taxon>Pentapetalae</taxon>
        <taxon>rosids</taxon>
        <taxon>malvids</taxon>
        <taxon>Brassicales</taxon>
        <taxon>Brassicaceae</taxon>
        <taxon>Camelineae</taxon>
        <taxon>Arabidopsis</taxon>
    </lineage>
</organism>
<evidence type="ECO:0000313" key="3">
    <source>
        <dbReference type="EMBL" id="KAG7539054.1"/>
    </source>
</evidence>
<comment type="caution">
    <text evidence="3">The sequence shown here is derived from an EMBL/GenBank/DDBJ whole genome shotgun (WGS) entry which is preliminary data.</text>
</comment>
<dbReference type="OrthoDB" id="10352417at2759"/>
<accession>A0A8T1Y7M6</accession>
<evidence type="ECO:0000256" key="2">
    <source>
        <dbReference type="SAM" id="SignalP"/>
    </source>
</evidence>
<proteinExistence type="predicted"/>
<feature type="compositionally biased region" description="Basic and acidic residues" evidence="1">
    <location>
        <begin position="70"/>
        <end position="81"/>
    </location>
</feature>
<dbReference type="EMBL" id="JAEFBJ010000013">
    <property type="protein sequence ID" value="KAG7539054.1"/>
    <property type="molecule type" value="Genomic_DNA"/>
</dbReference>
<feature type="region of interest" description="Disordered" evidence="1">
    <location>
        <begin position="29"/>
        <end position="81"/>
    </location>
</feature>
<feature type="chain" id="PRO_5035804641" evidence="2">
    <location>
        <begin position="25"/>
        <end position="81"/>
    </location>
</feature>
<name>A0A8T1Y7M6_ARASU</name>
<dbReference type="Proteomes" id="UP000694251">
    <property type="component" value="Chromosome 13"/>
</dbReference>
<reference evidence="3 4" key="1">
    <citation type="submission" date="2020-12" db="EMBL/GenBank/DDBJ databases">
        <title>Concerted genomic and epigenomic changes stabilize Arabidopsis allopolyploids.</title>
        <authorList>
            <person name="Chen Z."/>
        </authorList>
    </citation>
    <scope>NUCLEOTIDE SEQUENCE [LARGE SCALE GENOMIC DNA]</scope>
    <source>
        <strain evidence="3">As9502</strain>
        <tissue evidence="3">Leaf</tissue>
    </source>
</reference>
<feature type="signal peptide" evidence="2">
    <location>
        <begin position="1"/>
        <end position="24"/>
    </location>
</feature>
<dbReference type="AlphaFoldDB" id="A0A8T1Y7M6"/>
<feature type="compositionally biased region" description="Basic and acidic residues" evidence="1">
    <location>
        <begin position="47"/>
        <end position="58"/>
    </location>
</feature>
<gene>
    <name evidence="3" type="ORF">ISN44_As13g027380</name>
</gene>
<evidence type="ECO:0000256" key="1">
    <source>
        <dbReference type="SAM" id="MobiDB-lite"/>
    </source>
</evidence>